<evidence type="ECO:0000313" key="9">
    <source>
        <dbReference type="Proteomes" id="UP001652621"/>
    </source>
</evidence>
<dbReference type="RefSeq" id="XP_058979103.1">
    <property type="nucleotide sequence ID" value="XM_059123120.1"/>
</dbReference>
<protein>
    <submittedName>
        <fullName evidence="10">Probable endochitinase</fullName>
    </submittedName>
</protein>
<reference evidence="10" key="1">
    <citation type="submission" date="2025-08" db="UniProtKB">
        <authorList>
            <consortium name="RefSeq"/>
        </authorList>
    </citation>
    <scope>IDENTIFICATION</scope>
    <source>
        <strain evidence="10">Aabys</strain>
        <tissue evidence="10">Whole body</tissue>
    </source>
</reference>
<organism evidence="9 10">
    <name type="scientific">Musca domestica</name>
    <name type="common">House fly</name>
    <dbReference type="NCBI Taxonomy" id="7370"/>
    <lineage>
        <taxon>Eukaryota</taxon>
        <taxon>Metazoa</taxon>
        <taxon>Ecdysozoa</taxon>
        <taxon>Arthropoda</taxon>
        <taxon>Hexapoda</taxon>
        <taxon>Insecta</taxon>
        <taxon>Pterygota</taxon>
        <taxon>Neoptera</taxon>
        <taxon>Endopterygota</taxon>
        <taxon>Diptera</taxon>
        <taxon>Brachycera</taxon>
        <taxon>Muscomorpha</taxon>
        <taxon>Muscoidea</taxon>
        <taxon>Muscidae</taxon>
        <taxon>Musca</taxon>
    </lineage>
</organism>
<feature type="domain" description="Chitin-binding type-2" evidence="8">
    <location>
        <begin position="28"/>
        <end position="84"/>
    </location>
</feature>
<evidence type="ECO:0000256" key="7">
    <source>
        <dbReference type="SAM" id="SignalP"/>
    </source>
</evidence>
<dbReference type="SMART" id="SM00494">
    <property type="entry name" value="ChtBD2"/>
    <property type="match status" value="2"/>
</dbReference>
<dbReference type="Pfam" id="PF01607">
    <property type="entry name" value="CBM_14"/>
    <property type="match status" value="2"/>
</dbReference>
<keyword evidence="2 7" id="KW-0732">Signal</keyword>
<dbReference type="InterPro" id="IPR051940">
    <property type="entry name" value="Chitin_bind-dev_reg"/>
</dbReference>
<evidence type="ECO:0000256" key="6">
    <source>
        <dbReference type="SAM" id="MobiDB-lite"/>
    </source>
</evidence>
<evidence type="ECO:0000256" key="4">
    <source>
        <dbReference type="ARBA" id="ARBA00023157"/>
    </source>
</evidence>
<keyword evidence="9" id="KW-1185">Reference proteome</keyword>
<dbReference type="PANTHER" id="PTHR23301">
    <property type="entry name" value="CHITIN BINDING PERITROPHIN-A"/>
    <property type="match status" value="1"/>
</dbReference>
<dbReference type="GeneID" id="101893768"/>
<evidence type="ECO:0000256" key="2">
    <source>
        <dbReference type="ARBA" id="ARBA00022729"/>
    </source>
</evidence>
<feature type="domain" description="Chitin-binding type-2" evidence="8">
    <location>
        <begin position="135"/>
        <end position="191"/>
    </location>
</feature>
<dbReference type="Proteomes" id="UP001652621">
    <property type="component" value="Unplaced"/>
</dbReference>
<feature type="chain" id="PRO_5045117611" evidence="7">
    <location>
        <begin position="20"/>
        <end position="229"/>
    </location>
</feature>
<keyword evidence="4" id="KW-1015">Disulfide bond</keyword>
<dbReference type="SUPFAM" id="SSF57625">
    <property type="entry name" value="Invertebrate chitin-binding proteins"/>
    <property type="match status" value="2"/>
</dbReference>
<dbReference type="Gene3D" id="2.170.140.10">
    <property type="entry name" value="Chitin binding domain"/>
    <property type="match status" value="2"/>
</dbReference>
<dbReference type="InterPro" id="IPR036508">
    <property type="entry name" value="Chitin-bd_dom_sf"/>
</dbReference>
<keyword evidence="1" id="KW-0147">Chitin-binding</keyword>
<sequence>MFCGFLLVCLLTVLIIANAANVPRYVSHKNCNNVKSGRIIAHPNNCSQYIVCNGLRSTLGECPEGLYYNPEMLSCDKMKTHCRSKETMLEMNATSNALEPNKDKTPAMLTTKQPPTTTTTMAPTTPFIPLYADGRPLCTLWQDVEFPHPHKCSFYYKCFKGFLIIRKCRHGHIWDWIDQRCVPEPLGQCYAQKNALKMKSTAKQGEDGYVRVENEIALYFLKMYFENQK</sequence>
<dbReference type="InterPro" id="IPR002557">
    <property type="entry name" value="Chitin-bd_dom"/>
</dbReference>
<evidence type="ECO:0000256" key="1">
    <source>
        <dbReference type="ARBA" id="ARBA00022669"/>
    </source>
</evidence>
<name>A0ABM3V030_MUSDO</name>
<dbReference type="PROSITE" id="PS50940">
    <property type="entry name" value="CHIT_BIND_II"/>
    <property type="match status" value="2"/>
</dbReference>
<keyword evidence="5" id="KW-0325">Glycoprotein</keyword>
<gene>
    <name evidence="10" type="primary">LOC101893768</name>
</gene>
<dbReference type="PANTHER" id="PTHR23301:SF0">
    <property type="entry name" value="CHITIN-BINDING TYPE-2 DOMAIN-CONTAINING PROTEIN-RELATED"/>
    <property type="match status" value="1"/>
</dbReference>
<feature type="signal peptide" evidence="7">
    <location>
        <begin position="1"/>
        <end position="19"/>
    </location>
</feature>
<evidence type="ECO:0000256" key="5">
    <source>
        <dbReference type="ARBA" id="ARBA00023180"/>
    </source>
</evidence>
<evidence type="ECO:0000259" key="8">
    <source>
        <dbReference type="PROSITE" id="PS50940"/>
    </source>
</evidence>
<accession>A0ABM3V030</accession>
<keyword evidence="3" id="KW-0677">Repeat</keyword>
<feature type="compositionally biased region" description="Low complexity" evidence="6">
    <location>
        <begin position="110"/>
        <end position="119"/>
    </location>
</feature>
<evidence type="ECO:0000256" key="3">
    <source>
        <dbReference type="ARBA" id="ARBA00022737"/>
    </source>
</evidence>
<proteinExistence type="predicted"/>
<feature type="region of interest" description="Disordered" evidence="6">
    <location>
        <begin position="100"/>
        <end position="119"/>
    </location>
</feature>
<evidence type="ECO:0000313" key="10">
    <source>
        <dbReference type="RefSeq" id="XP_058979103.1"/>
    </source>
</evidence>